<evidence type="ECO:0000256" key="2">
    <source>
        <dbReference type="SAM" id="Phobius"/>
    </source>
</evidence>
<feature type="transmembrane region" description="Helical" evidence="2">
    <location>
        <begin position="406"/>
        <end position="426"/>
    </location>
</feature>
<dbReference type="CDD" id="cd00093">
    <property type="entry name" value="HTH_XRE"/>
    <property type="match status" value="1"/>
</dbReference>
<feature type="compositionally biased region" description="Basic and acidic residues" evidence="1">
    <location>
        <begin position="189"/>
        <end position="228"/>
    </location>
</feature>
<dbReference type="SMART" id="SM00530">
    <property type="entry name" value="HTH_XRE"/>
    <property type="match status" value="1"/>
</dbReference>
<feature type="compositionally biased region" description="Gly residues" evidence="1">
    <location>
        <begin position="305"/>
        <end position="326"/>
    </location>
</feature>
<dbReference type="EMBL" id="VFNX01000001">
    <property type="protein sequence ID" value="TQK97017.1"/>
    <property type="molecule type" value="Genomic_DNA"/>
</dbReference>
<organism evidence="4 5">
    <name type="scientific">Streptomyces puniciscabiei</name>
    <dbReference type="NCBI Taxonomy" id="164348"/>
    <lineage>
        <taxon>Bacteria</taxon>
        <taxon>Bacillati</taxon>
        <taxon>Actinomycetota</taxon>
        <taxon>Actinomycetes</taxon>
        <taxon>Kitasatosporales</taxon>
        <taxon>Streptomycetaceae</taxon>
        <taxon>Streptomyces</taxon>
    </lineage>
</organism>
<feature type="region of interest" description="Disordered" evidence="1">
    <location>
        <begin position="433"/>
        <end position="453"/>
    </location>
</feature>
<evidence type="ECO:0000259" key="3">
    <source>
        <dbReference type="SMART" id="SM00530"/>
    </source>
</evidence>
<dbReference type="InterPro" id="IPR021224">
    <property type="entry name" value="DUF2690"/>
</dbReference>
<dbReference type="Pfam" id="PF13560">
    <property type="entry name" value="HTH_31"/>
    <property type="match status" value="1"/>
</dbReference>
<dbReference type="InterPro" id="IPR010982">
    <property type="entry name" value="Lambda_DNA-bd_dom_sf"/>
</dbReference>
<keyword evidence="5" id="KW-1185">Reference proteome</keyword>
<feature type="compositionally biased region" description="Low complexity" evidence="1">
    <location>
        <begin position="164"/>
        <end position="175"/>
    </location>
</feature>
<feature type="domain" description="HTH cro/C1-type" evidence="3">
    <location>
        <begin position="57"/>
        <end position="112"/>
    </location>
</feature>
<dbReference type="SUPFAM" id="SSF47413">
    <property type="entry name" value="lambda repressor-like DNA-binding domains"/>
    <property type="match status" value="1"/>
</dbReference>
<comment type="caution">
    <text evidence="4">The sequence shown here is derived from an EMBL/GenBank/DDBJ whole genome shotgun (WGS) entry which is preliminary data.</text>
</comment>
<dbReference type="Proteomes" id="UP000318103">
    <property type="component" value="Unassembled WGS sequence"/>
</dbReference>
<evidence type="ECO:0000313" key="4">
    <source>
        <dbReference type="EMBL" id="TQK97017.1"/>
    </source>
</evidence>
<dbReference type="AlphaFoldDB" id="A0A542UD70"/>
<gene>
    <name evidence="4" type="ORF">FB563_1973</name>
</gene>
<accession>A0A542UD70</accession>
<dbReference type="GO" id="GO:0003677">
    <property type="term" value="F:DNA binding"/>
    <property type="evidence" value="ECO:0007669"/>
    <property type="project" value="InterPro"/>
</dbReference>
<name>A0A542UD70_9ACTN</name>
<proteinExistence type="predicted"/>
<evidence type="ECO:0000313" key="5">
    <source>
        <dbReference type="Proteomes" id="UP000318103"/>
    </source>
</evidence>
<keyword evidence="2" id="KW-1133">Transmembrane helix</keyword>
<dbReference type="Pfam" id="PF10901">
    <property type="entry name" value="DUF2690"/>
    <property type="match status" value="1"/>
</dbReference>
<dbReference type="InterPro" id="IPR001387">
    <property type="entry name" value="Cro/C1-type_HTH"/>
</dbReference>
<keyword evidence="2" id="KW-0812">Transmembrane</keyword>
<feature type="compositionally biased region" description="Low complexity" evidence="1">
    <location>
        <begin position="338"/>
        <end position="367"/>
    </location>
</feature>
<keyword evidence="2" id="KW-0472">Membrane</keyword>
<feature type="compositionally biased region" description="Low complexity" evidence="1">
    <location>
        <begin position="389"/>
        <end position="398"/>
    </location>
</feature>
<feature type="region of interest" description="Disordered" evidence="1">
    <location>
        <begin position="152"/>
        <end position="398"/>
    </location>
</feature>
<protein>
    <submittedName>
        <fullName evidence="4">Helix-turn-helix protein</fullName>
    </submittedName>
</protein>
<reference evidence="4 5" key="1">
    <citation type="submission" date="2019-06" db="EMBL/GenBank/DDBJ databases">
        <title>Sequencing the genomes of 1000 actinobacteria strains.</title>
        <authorList>
            <person name="Klenk H.-P."/>
        </authorList>
    </citation>
    <scope>NUCLEOTIDE SEQUENCE [LARGE SCALE GENOMIC DNA]</scope>
    <source>
        <strain evidence="4 5">DSM 41929</strain>
    </source>
</reference>
<feature type="compositionally biased region" description="Gly residues" evidence="1">
    <location>
        <begin position="229"/>
        <end position="280"/>
    </location>
</feature>
<evidence type="ECO:0000256" key="1">
    <source>
        <dbReference type="SAM" id="MobiDB-lite"/>
    </source>
</evidence>
<sequence>MSARRPCSRAPPLRELGSLGSASLWVARTGESRGEAMPRWKDLPEELDPQIKEFTQQVRRLVDRSGLSVAALADRTGYSKTSWERYLGGRLLAPKGAIVALAEVTGTNLVHLTTMWELAERAWSRAEMRHDRTMEAIRISQARAALGEFGAAEATGGPSGRKGAGAATGIAGPAGVSPTIPAQPTAPDADAREGAGRERGDGRDRAAGPDRAGGRDRADGSGRGEGSGRADGSGRGPVGGSGRGSAGGAGRGAVDGSGSGSAGDGSGSGAAGVPGGGSGLGTADAAGPGTADGAGRGTADAAGRGPAGDAGPGPAGRDGAGRGGAAGANSWGLAGYQGPSKASARPGAGARAGAGATAANGARPAGSPEGPGWTAATPSPYDGRPAEPGPTGVGTPAPGKAGRQRVIMFLAGLVGVLVVIGAVFFFTDRGGAKHANAGKRPSPSATAHATPPPGVKCAGSACDGKDAEAMGCSGELVTTAKTATVGTTTLEVRYSKACGTAWGRITGAAQGDEVQVSAGKARQTGQTSGAGDTIAYTPMVAVKNAAEAKACAILASGRTGCTT</sequence>